<gene>
    <name evidence="1" type="ORF">SAMN05443245_6877</name>
</gene>
<dbReference type="AlphaFoldDB" id="A0A1H1JMK9"/>
<sequence>MLIEAVNVKLERVIPEEMKPFTTNRQVLAFVMRFANEQVGAFRSPRHLSSLANAIHTAFIHCHTNQCSIANVELARRNAIEEYRRGAYQAGVASITSAFQSRMAAQKFNRAKLLNIDIDRHYPWGALTEPPRRAKDMLADLAVLISMDREWYKKWRPENLKIALPDTSADQFIARSLWINRRVTPRSASGPMYFSSERSDIAINGMPLQKQLAMVLPYDRPFPELDQALSRFEKYLERRAAEYRFELQDDG</sequence>
<dbReference type="Proteomes" id="UP000183487">
    <property type="component" value="Unassembled WGS sequence"/>
</dbReference>
<reference evidence="2" key="1">
    <citation type="submission" date="2016-10" db="EMBL/GenBank/DDBJ databases">
        <authorList>
            <person name="Varghese N."/>
            <person name="Submissions S."/>
        </authorList>
    </citation>
    <scope>NUCLEOTIDE SEQUENCE [LARGE SCALE GENOMIC DNA]</scope>
    <source>
        <strain evidence="2">GAS106B</strain>
    </source>
</reference>
<dbReference type="RefSeq" id="WP_074772229.1">
    <property type="nucleotide sequence ID" value="NZ_FNKP01000003.1"/>
</dbReference>
<accession>A0A1H1JMK9</accession>
<evidence type="ECO:0000313" key="1">
    <source>
        <dbReference type="EMBL" id="SDR51261.1"/>
    </source>
</evidence>
<organism evidence="1 2">
    <name type="scientific">Paraburkholderia fungorum</name>
    <dbReference type="NCBI Taxonomy" id="134537"/>
    <lineage>
        <taxon>Bacteria</taxon>
        <taxon>Pseudomonadati</taxon>
        <taxon>Pseudomonadota</taxon>
        <taxon>Betaproteobacteria</taxon>
        <taxon>Burkholderiales</taxon>
        <taxon>Burkholderiaceae</taxon>
        <taxon>Paraburkholderia</taxon>
    </lineage>
</organism>
<name>A0A1H1JMK9_9BURK</name>
<protein>
    <submittedName>
        <fullName evidence="1">Uncharacterized protein</fullName>
    </submittedName>
</protein>
<keyword evidence="2" id="KW-1185">Reference proteome</keyword>
<dbReference type="EMBL" id="FNKP01000003">
    <property type="protein sequence ID" value="SDR51261.1"/>
    <property type="molecule type" value="Genomic_DNA"/>
</dbReference>
<proteinExistence type="predicted"/>
<dbReference type="OrthoDB" id="10019502at2"/>
<evidence type="ECO:0000313" key="2">
    <source>
        <dbReference type="Proteomes" id="UP000183487"/>
    </source>
</evidence>